<protein>
    <submittedName>
        <fullName evidence="2 4">Uncharacterized protein</fullName>
    </submittedName>
</protein>
<reference evidence="4" key="2">
    <citation type="submission" date="2019-09" db="UniProtKB">
        <authorList>
            <consortium name="WormBaseParasite"/>
        </authorList>
    </citation>
    <scope>IDENTIFICATION</scope>
</reference>
<accession>A0A3P7ZJE6</accession>
<organism evidence="3 4">
    <name type="scientific">Heligmosomoides polygyrus</name>
    <name type="common">Parasitic roundworm</name>
    <dbReference type="NCBI Taxonomy" id="6339"/>
    <lineage>
        <taxon>Eukaryota</taxon>
        <taxon>Metazoa</taxon>
        <taxon>Ecdysozoa</taxon>
        <taxon>Nematoda</taxon>
        <taxon>Chromadorea</taxon>
        <taxon>Rhabditida</taxon>
        <taxon>Rhabditina</taxon>
        <taxon>Rhabditomorpha</taxon>
        <taxon>Strongyloidea</taxon>
        <taxon>Heligmosomidae</taxon>
        <taxon>Heligmosomoides</taxon>
    </lineage>
</organism>
<dbReference type="Proteomes" id="UP000050761">
    <property type="component" value="Unassembled WGS sequence"/>
</dbReference>
<feature type="region of interest" description="Disordered" evidence="1">
    <location>
        <begin position="27"/>
        <end position="72"/>
    </location>
</feature>
<feature type="compositionally biased region" description="Low complexity" evidence="1">
    <location>
        <begin position="51"/>
        <end position="60"/>
    </location>
</feature>
<proteinExistence type="predicted"/>
<dbReference type="WBParaSite" id="HPBE_0001519001-mRNA-1">
    <property type="protein sequence ID" value="HPBE_0001519001-mRNA-1"/>
    <property type="gene ID" value="HPBE_0001519001"/>
</dbReference>
<evidence type="ECO:0000256" key="1">
    <source>
        <dbReference type="SAM" id="MobiDB-lite"/>
    </source>
</evidence>
<feature type="region of interest" description="Disordered" evidence="1">
    <location>
        <begin position="88"/>
        <end position="125"/>
    </location>
</feature>
<dbReference type="EMBL" id="UZAH01028733">
    <property type="protein sequence ID" value="VDP02027.1"/>
    <property type="molecule type" value="Genomic_DNA"/>
</dbReference>
<sequence length="125" mass="13267">MQSTDVICWLMENSGSVDWSRCARARPLNGSGYRLPPPPPCTPATVRAETSSSSSSSRSARGSRRVRRRSSGRRVNFCVSCVRAQCSRASVGKETTGGDATALTDSTAQQQIPVPTATRSSTNSG</sequence>
<reference evidence="2 3" key="1">
    <citation type="submission" date="2018-11" db="EMBL/GenBank/DDBJ databases">
        <authorList>
            <consortium name="Pathogen Informatics"/>
        </authorList>
    </citation>
    <scope>NUCLEOTIDE SEQUENCE [LARGE SCALE GENOMIC DNA]</scope>
</reference>
<gene>
    <name evidence="2" type="ORF">HPBE_LOCUS15189</name>
</gene>
<dbReference type="AlphaFoldDB" id="A0A183G1T4"/>
<keyword evidence="3" id="KW-1185">Reference proteome</keyword>
<accession>A0A183G1T4</accession>
<evidence type="ECO:0000313" key="3">
    <source>
        <dbReference type="Proteomes" id="UP000050761"/>
    </source>
</evidence>
<feature type="compositionally biased region" description="Polar residues" evidence="1">
    <location>
        <begin position="103"/>
        <end position="125"/>
    </location>
</feature>
<name>A0A183G1T4_HELPZ</name>
<evidence type="ECO:0000313" key="2">
    <source>
        <dbReference type="EMBL" id="VDP02027.1"/>
    </source>
</evidence>
<feature type="compositionally biased region" description="Basic residues" evidence="1">
    <location>
        <begin position="61"/>
        <end position="72"/>
    </location>
</feature>
<evidence type="ECO:0000313" key="4">
    <source>
        <dbReference type="WBParaSite" id="HPBE_0001519001-mRNA-1"/>
    </source>
</evidence>